<accession>A0ABP0PLS6</accession>
<evidence type="ECO:0000313" key="4">
    <source>
        <dbReference type="Proteomes" id="UP001642464"/>
    </source>
</evidence>
<feature type="compositionally biased region" description="Basic and acidic residues" evidence="1">
    <location>
        <begin position="40"/>
        <end position="67"/>
    </location>
</feature>
<organism evidence="3 4">
    <name type="scientific">Durusdinium trenchii</name>
    <dbReference type="NCBI Taxonomy" id="1381693"/>
    <lineage>
        <taxon>Eukaryota</taxon>
        <taxon>Sar</taxon>
        <taxon>Alveolata</taxon>
        <taxon>Dinophyceae</taxon>
        <taxon>Suessiales</taxon>
        <taxon>Symbiodiniaceae</taxon>
        <taxon>Durusdinium</taxon>
    </lineage>
</organism>
<keyword evidence="4" id="KW-1185">Reference proteome</keyword>
<name>A0ABP0PLS6_9DINO</name>
<evidence type="ECO:0000259" key="2">
    <source>
        <dbReference type="Pfam" id="PF02214"/>
    </source>
</evidence>
<dbReference type="InterPro" id="IPR003131">
    <property type="entry name" value="T1-type_BTB"/>
</dbReference>
<dbReference type="Gene3D" id="3.30.710.10">
    <property type="entry name" value="Potassium Channel Kv1.1, Chain A"/>
    <property type="match status" value="1"/>
</dbReference>
<dbReference type="SUPFAM" id="SSF54695">
    <property type="entry name" value="POZ domain"/>
    <property type="match status" value="1"/>
</dbReference>
<gene>
    <name evidence="3" type="ORF">SCF082_LOCUS37009</name>
</gene>
<comment type="caution">
    <text evidence="3">The sequence shown here is derived from an EMBL/GenBank/DDBJ whole genome shotgun (WGS) entry which is preliminary data.</text>
</comment>
<feature type="region of interest" description="Disordered" evidence="1">
    <location>
        <begin position="1"/>
        <end position="121"/>
    </location>
</feature>
<dbReference type="EMBL" id="CAXAMM010037335">
    <property type="protein sequence ID" value="CAK9076991.1"/>
    <property type="molecule type" value="Genomic_DNA"/>
</dbReference>
<dbReference type="Pfam" id="PF02214">
    <property type="entry name" value="BTB_2"/>
    <property type="match status" value="1"/>
</dbReference>
<protein>
    <recommendedName>
        <fullName evidence="2">Potassium channel tetramerisation-type BTB domain-containing protein</fullName>
    </recommendedName>
</protein>
<evidence type="ECO:0000256" key="1">
    <source>
        <dbReference type="SAM" id="MobiDB-lite"/>
    </source>
</evidence>
<evidence type="ECO:0000313" key="3">
    <source>
        <dbReference type="EMBL" id="CAK9076991.1"/>
    </source>
</evidence>
<dbReference type="Proteomes" id="UP001642464">
    <property type="component" value="Unassembled WGS sequence"/>
</dbReference>
<feature type="domain" description="Potassium channel tetramerisation-type BTB" evidence="2">
    <location>
        <begin position="161"/>
        <end position="234"/>
    </location>
</feature>
<reference evidence="3 4" key="1">
    <citation type="submission" date="2024-02" db="EMBL/GenBank/DDBJ databases">
        <authorList>
            <person name="Chen Y."/>
            <person name="Shah S."/>
            <person name="Dougan E. K."/>
            <person name="Thang M."/>
            <person name="Chan C."/>
        </authorList>
    </citation>
    <scope>NUCLEOTIDE SEQUENCE [LARGE SCALE GENOMIC DNA]</scope>
</reference>
<sequence>MADEAKRPKVTLIAKADKGETLKATGPGDGRLRPAPARTVRTERDVKVIKESHSKEIKEPKEAKGPEVTEVLKPQEPRPQVRTPTRPKVPVKAAGAPKRVPAKRTAATVPMPEPNGVKRPRPAANALNVVVTSASVVKPPTLPAPRAEPPTPAAPLSAAHFNVGGQTFQVAAKLVKAKPETLLAKLLAKADSNRLIHVPVDICPDRFRILLDWYRYGEIWVPHTTAVKAVLRDAARKELRDEQVWKENEGKGLEFPKEIVVNGAFRSLQPDASQVSRTLVTTIINRWAGFHTFFAGILHEIDEHFKSVGSRSADSIDPIDEEAAAAEEIFDFPRFAVQLFREEGWVSPNQICSASRARILALKLEELGYLCEFAEGDLLVSLPLKLRCELPHGVSKRTLERSCMSKGYCVLFDFSCLVSSPDY</sequence>
<dbReference type="InterPro" id="IPR011333">
    <property type="entry name" value="SKP1/BTB/POZ_sf"/>
</dbReference>
<proteinExistence type="predicted"/>